<evidence type="ECO:0000313" key="2">
    <source>
        <dbReference type="Proteomes" id="UP000824533"/>
    </source>
</evidence>
<gene>
    <name evidence="1" type="ORF">K1T71_008520</name>
</gene>
<organism evidence="1 2">
    <name type="scientific">Dendrolimus kikuchii</name>
    <dbReference type="NCBI Taxonomy" id="765133"/>
    <lineage>
        <taxon>Eukaryota</taxon>
        <taxon>Metazoa</taxon>
        <taxon>Ecdysozoa</taxon>
        <taxon>Arthropoda</taxon>
        <taxon>Hexapoda</taxon>
        <taxon>Insecta</taxon>
        <taxon>Pterygota</taxon>
        <taxon>Neoptera</taxon>
        <taxon>Endopterygota</taxon>
        <taxon>Lepidoptera</taxon>
        <taxon>Glossata</taxon>
        <taxon>Ditrysia</taxon>
        <taxon>Bombycoidea</taxon>
        <taxon>Lasiocampidae</taxon>
        <taxon>Dendrolimus</taxon>
    </lineage>
</organism>
<dbReference type="EMBL" id="CM034400">
    <property type="protein sequence ID" value="KAJ0176346.1"/>
    <property type="molecule type" value="Genomic_DNA"/>
</dbReference>
<proteinExistence type="predicted"/>
<comment type="caution">
    <text evidence="1">The sequence shown here is derived from an EMBL/GenBank/DDBJ whole genome shotgun (WGS) entry which is preliminary data.</text>
</comment>
<reference evidence="1 2" key="1">
    <citation type="journal article" date="2021" name="Front. Genet.">
        <title>Chromosome-Level Genome Assembly Reveals Significant Gene Expansion in the Toll and IMD Signaling Pathways of Dendrolimus kikuchii.</title>
        <authorList>
            <person name="Zhou J."/>
            <person name="Wu P."/>
            <person name="Xiong Z."/>
            <person name="Liu N."/>
            <person name="Zhao N."/>
            <person name="Ji M."/>
            <person name="Qiu Y."/>
            <person name="Yang B."/>
        </authorList>
    </citation>
    <scope>NUCLEOTIDE SEQUENCE [LARGE SCALE GENOMIC DNA]</scope>
    <source>
        <strain evidence="1">Ann1</strain>
    </source>
</reference>
<sequence>MPRVKIDYVVSFSSEDAENPASNLLQWDISKKKWLCPRGESSCSVVLQLTKSTKISTVNIGAYHAALVEVLVGRSETPNDQFQVLVPSSIFLSPIDSRKEENVEKVRSFNSEHFTEATRNQKWDRVRVVCSQPYNKHCKFGLSFIQLYEPEGASEPPSAATAVPARLLALDAASSDEDEFRPGQLFATHSQSTASGESQNSDTGAQIRQATSQALKNISETSTKLVRTPIVKTSKKQKDAGDNIEDRRRNSLMYEEEDDQPHAKIDRVLERHKDQTTREEPKRKDSSDDIDNKSEEKRSLDSNKDKDRPETAKHNKKTITPKKAPSPKASAASSSKHRNGDPERRKRPHSERRDKDNGGRRLRAGPVSAEPHALMRGVVVVLSGYQNPRRAHLRTAALAMGARAERDWGPRCTHLICAFPNTPKLKQVRASPRGAEAVVVKGEWVEECAAQRRLLPWQWYATEPHRYVAPTAQDKDSDRRELESECDTDDEIEKVLNKQKKQKVEKPVSHQREASPTRVGDTSRESDVEFVKDERIQGNVTVQDSDTDVTDEDSDHHNTMTIDESKLLPDFFEGYTFLMDESVERSELDAGLLARYVRAYGGTLLRASELDEDSDVNYVLCGSGAVPAATGTPLRADWVWRCHRRRRLCPTDGYRLARA</sequence>
<dbReference type="Proteomes" id="UP000824533">
    <property type="component" value="Linkage Group LG14"/>
</dbReference>
<evidence type="ECO:0000313" key="1">
    <source>
        <dbReference type="EMBL" id="KAJ0176346.1"/>
    </source>
</evidence>
<keyword evidence="2" id="KW-1185">Reference proteome</keyword>
<protein>
    <submittedName>
        <fullName evidence="1">Uncharacterized protein</fullName>
    </submittedName>
</protein>
<name>A0ACC1CXP0_9NEOP</name>
<accession>A0ACC1CXP0</accession>